<dbReference type="PANTHER" id="PTHR43654">
    <property type="entry name" value="GLUTAMATE 5-KINASE"/>
    <property type="match status" value="1"/>
</dbReference>
<evidence type="ECO:0000256" key="5">
    <source>
        <dbReference type="ARBA" id="ARBA00022741"/>
    </source>
</evidence>
<dbReference type="EMBL" id="UINC01001325">
    <property type="protein sequence ID" value="SUZ77666.1"/>
    <property type="molecule type" value="Genomic_DNA"/>
</dbReference>
<dbReference type="EC" id="2.7.4.26" evidence="2"/>
<evidence type="ECO:0000259" key="10">
    <source>
        <dbReference type="Pfam" id="PF00696"/>
    </source>
</evidence>
<reference evidence="11" key="1">
    <citation type="submission" date="2018-05" db="EMBL/GenBank/DDBJ databases">
        <authorList>
            <person name="Lanie J.A."/>
            <person name="Ng W.-L."/>
            <person name="Kazmierczak K.M."/>
            <person name="Andrzejewski T.M."/>
            <person name="Davidsen T.M."/>
            <person name="Wayne K.J."/>
            <person name="Tettelin H."/>
            <person name="Glass J.I."/>
            <person name="Rusch D."/>
            <person name="Podicherti R."/>
            <person name="Tsui H.-C.T."/>
            <person name="Winkler M.E."/>
        </authorList>
    </citation>
    <scope>NUCLEOTIDE SEQUENCE</scope>
</reference>
<dbReference type="InterPro" id="IPR036393">
    <property type="entry name" value="AceGlu_kinase-like_sf"/>
</dbReference>
<keyword evidence="4" id="KW-0808">Transferase</keyword>
<gene>
    <name evidence="11" type="ORF">METZ01_LOCUS30520</name>
</gene>
<dbReference type="GO" id="GO:0016114">
    <property type="term" value="P:terpenoid biosynthetic process"/>
    <property type="evidence" value="ECO:0007669"/>
    <property type="project" value="TreeGrafter"/>
</dbReference>
<dbReference type="NCBIfam" id="NF040647">
    <property type="entry name" value="IPPK_Arch"/>
    <property type="match status" value="1"/>
</dbReference>
<dbReference type="InterPro" id="IPR001048">
    <property type="entry name" value="Asp/Glu/Uridylate_kinase"/>
</dbReference>
<dbReference type="GO" id="GO:0016301">
    <property type="term" value="F:kinase activity"/>
    <property type="evidence" value="ECO:0007669"/>
    <property type="project" value="UniProtKB-KW"/>
</dbReference>
<feature type="domain" description="Aspartate/glutamate/uridylate kinase" evidence="10">
    <location>
        <begin position="4"/>
        <end position="232"/>
    </location>
</feature>
<evidence type="ECO:0000256" key="8">
    <source>
        <dbReference type="ARBA" id="ARBA00023229"/>
    </source>
</evidence>
<organism evidence="11">
    <name type="scientific">marine metagenome</name>
    <dbReference type="NCBI Taxonomy" id="408172"/>
    <lineage>
        <taxon>unclassified sequences</taxon>
        <taxon>metagenomes</taxon>
        <taxon>ecological metagenomes</taxon>
    </lineage>
</organism>
<sequence length="265" mass="28685">MKSRIVIKLGGNLITNKSSQKTIRKEEIDAVSSILAATKDEGYSLVMVHGAGSFGHLLARRWSIDTGAKPEILEEQRGAVSQIRTDMRELNAEIVSSLARNGLRSEGLPPSNWAEGTGREFVGDISMFERESDDVIPITFGDVVNKGGMEEFGILSGDDLMLRLSSELPDVTHSIFLLGDAGGVMDRPPDQTGAQLLPSWKPLDDIVSNHLPDIDVTGGINLKLARASEIANVVREVWLLDGREPDRVLELLSTGNTVGTKILGS</sequence>
<protein>
    <recommendedName>
        <fullName evidence="3">Isopentenyl phosphate kinase</fullName>
        <ecNumber evidence="2">2.7.4.26</ecNumber>
    </recommendedName>
</protein>
<evidence type="ECO:0000313" key="11">
    <source>
        <dbReference type="EMBL" id="SUZ77666.1"/>
    </source>
</evidence>
<name>A0A381QEF0_9ZZZZ</name>
<evidence type="ECO:0000256" key="4">
    <source>
        <dbReference type="ARBA" id="ARBA00022679"/>
    </source>
</evidence>
<evidence type="ECO:0000256" key="3">
    <source>
        <dbReference type="ARBA" id="ARBA00017267"/>
    </source>
</evidence>
<keyword evidence="8" id="KW-0414">Isoprene biosynthesis</keyword>
<dbReference type="GO" id="GO:0005524">
    <property type="term" value="F:ATP binding"/>
    <property type="evidence" value="ECO:0007669"/>
    <property type="project" value="UniProtKB-KW"/>
</dbReference>
<dbReference type="InterPro" id="IPR024192">
    <property type="entry name" value="Fosfomycin_R_FomA-type"/>
</dbReference>
<evidence type="ECO:0000256" key="2">
    <source>
        <dbReference type="ARBA" id="ARBA00012908"/>
    </source>
</evidence>
<evidence type="ECO:0000256" key="1">
    <source>
        <dbReference type="ARBA" id="ARBA00010540"/>
    </source>
</evidence>
<comment type="catalytic activity">
    <reaction evidence="9">
        <text>isopentenyl phosphate + ATP = isopentenyl diphosphate + ADP</text>
        <dbReference type="Rhea" id="RHEA:33963"/>
        <dbReference type="ChEBI" id="CHEBI:30616"/>
        <dbReference type="ChEBI" id="CHEBI:65078"/>
        <dbReference type="ChEBI" id="CHEBI:128769"/>
        <dbReference type="ChEBI" id="CHEBI:456216"/>
        <dbReference type="EC" id="2.7.4.26"/>
    </reaction>
</comment>
<dbReference type="AlphaFoldDB" id="A0A381QEF0"/>
<dbReference type="GO" id="GO:0005829">
    <property type="term" value="C:cytosol"/>
    <property type="evidence" value="ECO:0007669"/>
    <property type="project" value="TreeGrafter"/>
</dbReference>
<evidence type="ECO:0000256" key="7">
    <source>
        <dbReference type="ARBA" id="ARBA00022840"/>
    </source>
</evidence>
<dbReference type="Pfam" id="PF00696">
    <property type="entry name" value="AA_kinase"/>
    <property type="match status" value="1"/>
</dbReference>
<evidence type="ECO:0000256" key="6">
    <source>
        <dbReference type="ARBA" id="ARBA00022777"/>
    </source>
</evidence>
<dbReference type="GO" id="GO:0102043">
    <property type="term" value="F:isopentenyl phosphate kinase activity"/>
    <property type="evidence" value="ECO:0007669"/>
    <property type="project" value="UniProtKB-EC"/>
</dbReference>
<keyword evidence="7" id="KW-0067">ATP-binding</keyword>
<proteinExistence type="inferred from homology"/>
<dbReference type="Gene3D" id="3.40.1160.10">
    <property type="entry name" value="Acetylglutamate kinase-like"/>
    <property type="match status" value="1"/>
</dbReference>
<keyword evidence="6" id="KW-0418">Kinase</keyword>
<keyword evidence="5" id="KW-0547">Nucleotide-binding</keyword>
<comment type="similarity">
    <text evidence="1">Belongs to the isopentenyl phosphate kinase family.</text>
</comment>
<accession>A0A381QEF0</accession>
<evidence type="ECO:0000256" key="9">
    <source>
        <dbReference type="ARBA" id="ARBA00049063"/>
    </source>
</evidence>
<dbReference type="PANTHER" id="PTHR43654:SF1">
    <property type="entry name" value="ISOPENTENYL PHOSPHATE KINASE"/>
    <property type="match status" value="1"/>
</dbReference>
<dbReference type="SUPFAM" id="SSF53633">
    <property type="entry name" value="Carbamate kinase-like"/>
    <property type="match status" value="1"/>
</dbReference>